<proteinExistence type="predicted"/>
<feature type="compositionally biased region" description="Basic and acidic residues" evidence="1">
    <location>
        <begin position="14"/>
        <end position="23"/>
    </location>
</feature>
<evidence type="ECO:0000259" key="2">
    <source>
        <dbReference type="Pfam" id="PF07238"/>
    </source>
</evidence>
<reference evidence="4" key="1">
    <citation type="submission" date="2017-05" db="EMBL/GenBank/DDBJ databases">
        <authorList>
            <person name="Rodrigo-Torres L."/>
            <person name="Arahal R. D."/>
            <person name="Lucena T."/>
        </authorList>
    </citation>
    <scope>NUCLEOTIDE SEQUENCE [LARGE SCALE GENOMIC DNA]</scope>
    <source>
        <strain evidence="4">CECT 8649</strain>
    </source>
</reference>
<feature type="domain" description="PilZ" evidence="2">
    <location>
        <begin position="17"/>
        <end position="108"/>
    </location>
</feature>
<protein>
    <submittedName>
        <fullName evidence="3">PilZ domain protein</fullName>
    </submittedName>
</protein>
<accession>A0A238JD72</accession>
<gene>
    <name evidence="3" type="ORF">TRP8649_02775</name>
</gene>
<dbReference type="RefSeq" id="WP_166652754.1">
    <property type="nucleotide sequence ID" value="NZ_FXXP01000002.1"/>
</dbReference>
<organism evidence="3 4">
    <name type="scientific">Pelagimonas phthalicica</name>
    <dbReference type="NCBI Taxonomy" id="1037362"/>
    <lineage>
        <taxon>Bacteria</taxon>
        <taxon>Pseudomonadati</taxon>
        <taxon>Pseudomonadota</taxon>
        <taxon>Alphaproteobacteria</taxon>
        <taxon>Rhodobacterales</taxon>
        <taxon>Roseobacteraceae</taxon>
        <taxon>Pelagimonas</taxon>
    </lineage>
</organism>
<feature type="compositionally biased region" description="Polar residues" evidence="1">
    <location>
        <begin position="1"/>
        <end position="10"/>
    </location>
</feature>
<sequence length="115" mass="12694">MPSHSAQPHSETPLAEHRAHDRHPTFAKATICQGQQELSCTVQNVSASGALVEFDMERIGLSDDKPVTFSVPGLGDCMADLRWITPQKAGLEFRLSERETQVLEAFLASRLADEF</sequence>
<dbReference type="InterPro" id="IPR009875">
    <property type="entry name" value="PilZ_domain"/>
</dbReference>
<dbReference type="Pfam" id="PF07238">
    <property type="entry name" value="PilZ"/>
    <property type="match status" value="1"/>
</dbReference>
<name>A0A238JD72_9RHOB</name>
<dbReference type="EMBL" id="FXXP01000002">
    <property type="protein sequence ID" value="SMX28650.1"/>
    <property type="molecule type" value="Genomic_DNA"/>
</dbReference>
<feature type="region of interest" description="Disordered" evidence="1">
    <location>
        <begin position="1"/>
        <end position="23"/>
    </location>
</feature>
<keyword evidence="4" id="KW-1185">Reference proteome</keyword>
<dbReference type="GO" id="GO:0035438">
    <property type="term" value="F:cyclic-di-GMP binding"/>
    <property type="evidence" value="ECO:0007669"/>
    <property type="project" value="InterPro"/>
</dbReference>
<evidence type="ECO:0000256" key="1">
    <source>
        <dbReference type="SAM" id="MobiDB-lite"/>
    </source>
</evidence>
<evidence type="ECO:0000313" key="4">
    <source>
        <dbReference type="Proteomes" id="UP000225972"/>
    </source>
</evidence>
<dbReference type="AlphaFoldDB" id="A0A238JD72"/>
<dbReference type="Proteomes" id="UP000225972">
    <property type="component" value="Unassembled WGS sequence"/>
</dbReference>
<evidence type="ECO:0000313" key="3">
    <source>
        <dbReference type="EMBL" id="SMX28650.1"/>
    </source>
</evidence>
<dbReference type="Gene3D" id="2.40.10.220">
    <property type="entry name" value="predicted glycosyltransferase like domains"/>
    <property type="match status" value="1"/>
</dbReference>
<dbReference type="SUPFAM" id="SSF141371">
    <property type="entry name" value="PilZ domain-like"/>
    <property type="match status" value="1"/>
</dbReference>